<feature type="binding site" evidence="6">
    <location>
        <position position="145"/>
    </location>
    <ligand>
        <name>substrate</name>
    </ligand>
</feature>
<comment type="catalytic activity">
    <reaction evidence="6">
        <text>guanosine(34) in tRNA + queuine = queuosine(34) in tRNA + guanine</text>
        <dbReference type="Rhea" id="RHEA:16633"/>
        <dbReference type="Rhea" id="RHEA-COMP:10341"/>
        <dbReference type="Rhea" id="RHEA-COMP:18571"/>
        <dbReference type="ChEBI" id="CHEBI:16235"/>
        <dbReference type="ChEBI" id="CHEBI:17433"/>
        <dbReference type="ChEBI" id="CHEBI:74269"/>
        <dbReference type="ChEBI" id="CHEBI:194431"/>
        <dbReference type="EC" id="2.4.2.64"/>
    </reaction>
</comment>
<comment type="cofactor">
    <cofactor evidence="6">
        <name>Zn(2+)</name>
        <dbReference type="ChEBI" id="CHEBI:29105"/>
    </cofactor>
</comment>
<dbReference type="GO" id="GO:0008479">
    <property type="term" value="F:tRNA-guanosine(34) queuine transglycosylase activity"/>
    <property type="evidence" value="ECO:0007669"/>
    <property type="project" value="UniProtKB-UniRule"/>
</dbReference>
<reference evidence="8 10" key="1">
    <citation type="journal article" date="2007" name="Science">
        <title>Draft genome of the filarial nematode parasite Brugia malayi.</title>
        <authorList>
            <person name="Ghedin E."/>
            <person name="Wang S."/>
            <person name="Spiro D."/>
            <person name="Caler E."/>
            <person name="Zhao Q."/>
            <person name="Crabtree J."/>
            <person name="Allen J.E."/>
            <person name="Delcher A.L."/>
            <person name="Guiliano D.B."/>
            <person name="Miranda-Saavedra D."/>
            <person name="Angiuoli S.V."/>
            <person name="Creasy T."/>
            <person name="Amedeo P."/>
            <person name="Haas B."/>
            <person name="El-Sayed N.M."/>
            <person name="Wortman J.R."/>
            <person name="Feldblyum T."/>
            <person name="Tallon L."/>
            <person name="Schatz M."/>
            <person name="Shumway M."/>
            <person name="Koo H."/>
            <person name="Salzberg S.L."/>
            <person name="Schobel S."/>
            <person name="Pertea M."/>
            <person name="Pop M."/>
            <person name="White O."/>
            <person name="Barton G.J."/>
            <person name="Carlow C.K."/>
            <person name="Crawford M.J."/>
            <person name="Daub J."/>
            <person name="Dimmic M.W."/>
            <person name="Estes C.F."/>
            <person name="Foster J.M."/>
            <person name="Ganatra M."/>
            <person name="Gregory W.F."/>
            <person name="Johnson N.M."/>
            <person name="Jin J."/>
            <person name="Komuniecki R."/>
            <person name="Korf I."/>
            <person name="Kumar S."/>
            <person name="Laney S."/>
            <person name="Li B.W."/>
            <person name="Li W."/>
            <person name="Lindblom T.H."/>
            <person name="Lustigman S."/>
            <person name="Ma D."/>
            <person name="Maina C.V."/>
            <person name="Martin D.M."/>
            <person name="McCarter J.P."/>
            <person name="McReynolds L."/>
            <person name="Mitreva M."/>
            <person name="Nutman T.B."/>
            <person name="Parkinson J."/>
            <person name="Peregrin-Alvarez J.M."/>
            <person name="Poole C."/>
            <person name="Ren Q."/>
            <person name="Saunders L."/>
            <person name="Sluder A.E."/>
            <person name="Smith K."/>
            <person name="Stanke M."/>
            <person name="Unnasch T.R."/>
            <person name="Ware J."/>
            <person name="Wei A.D."/>
            <person name="Weil G."/>
            <person name="Williams D.J."/>
            <person name="Zhang Y."/>
            <person name="Williams S.A."/>
            <person name="Fraser-Liggett C."/>
            <person name="Slatko B."/>
            <person name="Blaxter M.L."/>
            <person name="Scott A.L."/>
        </authorList>
    </citation>
    <scope>NUCLEOTIDE SEQUENCE</scope>
    <source>
        <strain evidence="8 10">FR3</strain>
    </source>
</reference>
<feature type="binding site" evidence="6">
    <location>
        <position position="187"/>
    </location>
    <ligand>
        <name>substrate</name>
    </ligand>
</feature>
<protein>
    <recommendedName>
        <fullName evidence="6">Queuine tRNA-ribosyltransferase catalytic subunit 1</fullName>
        <ecNumber evidence="6">2.4.2.64</ecNumber>
    </recommendedName>
    <alternativeName>
        <fullName evidence="6">Guanine insertion enzyme</fullName>
    </alternativeName>
    <alternativeName>
        <fullName evidence="6">tRNA-guanine transglycosylase</fullName>
    </alternativeName>
</protein>
<dbReference type="OMA" id="IDLFDCV"/>
<keyword evidence="3 6" id="KW-0819">tRNA processing</keyword>
<dbReference type="AlphaFoldDB" id="A0A0H5S1A9"/>
<evidence type="ECO:0000259" key="7">
    <source>
        <dbReference type="Pfam" id="PF01702"/>
    </source>
</evidence>
<dbReference type="EMBL" id="CAAKNF010000196">
    <property type="protein sequence ID" value="VIO87727.1"/>
    <property type="molecule type" value="Genomic_DNA"/>
</dbReference>
<dbReference type="GO" id="GO:0005829">
    <property type="term" value="C:cytosol"/>
    <property type="evidence" value="ECO:0007669"/>
    <property type="project" value="TreeGrafter"/>
</dbReference>
<dbReference type="NCBIfam" id="TIGR00449">
    <property type="entry name" value="tgt_general"/>
    <property type="match status" value="1"/>
</dbReference>
<dbReference type="GO" id="GO:0006400">
    <property type="term" value="P:tRNA modification"/>
    <property type="evidence" value="ECO:0007669"/>
    <property type="project" value="InterPro"/>
</dbReference>
<feature type="binding site" evidence="6">
    <location>
        <position position="305"/>
    </location>
    <ligand>
        <name>Zn(2+)</name>
        <dbReference type="ChEBI" id="CHEBI:29105"/>
    </ligand>
</feature>
<feature type="binding site" evidence="6">
    <location>
        <position position="333"/>
    </location>
    <ligand>
        <name>Zn(2+)</name>
        <dbReference type="ChEBI" id="CHEBI:29105"/>
    </ligand>
</feature>
<evidence type="ECO:0000256" key="6">
    <source>
        <dbReference type="HAMAP-Rule" id="MF_03218"/>
    </source>
</evidence>
<dbReference type="InterPro" id="IPR002616">
    <property type="entry name" value="tRNA_ribo_trans-like"/>
</dbReference>
<comment type="subunit">
    <text evidence="6">Heterodimer of a catalytic subunit and an accessory subunit.</text>
</comment>
<dbReference type="FunCoup" id="A0A0H5S1A9">
    <property type="interactions" value="1180"/>
</dbReference>
<organism evidence="8">
    <name type="scientific">Brugia malayi</name>
    <name type="common">Filarial nematode worm</name>
    <dbReference type="NCBI Taxonomy" id="6279"/>
    <lineage>
        <taxon>Eukaryota</taxon>
        <taxon>Metazoa</taxon>
        <taxon>Ecdysozoa</taxon>
        <taxon>Nematoda</taxon>
        <taxon>Chromadorea</taxon>
        <taxon>Rhabditida</taxon>
        <taxon>Spirurina</taxon>
        <taxon>Spiruromorpha</taxon>
        <taxon>Filarioidea</taxon>
        <taxon>Onchocercidae</taxon>
        <taxon>Brugia</taxon>
    </lineage>
</organism>
<gene>
    <name evidence="12" type="primary">bma-tgt-1</name>
    <name evidence="8 11" type="synonym">Bma-tgt-1</name>
    <name evidence="12" type="ORF">Bm7559</name>
    <name evidence="9" type="ORF">BM_BM7559</name>
    <name evidence="8" type="ORF">BM_Bm7559</name>
</gene>
<feature type="active site" description="Proton acceptor" evidence="6">
    <location>
        <position position="91"/>
    </location>
</feature>
<feature type="region of interest" description="RNA binding" evidence="6">
    <location>
        <begin position="245"/>
        <end position="251"/>
    </location>
</feature>
<accession>A0A4E9EU57</accession>
<dbReference type="HAMAP" id="MF_00168">
    <property type="entry name" value="Q_tRNA_Tgt"/>
    <property type="match status" value="1"/>
</dbReference>
<comment type="function">
    <text evidence="6">Catalytic subunit of the queuine tRNA-ribosyltransferase (TGT) that catalyzes the base-exchange of a guanine (G) residue with queuine (Q) at position 34 (anticodon wobble position) in tRNAs with GU(N) anticodons (tRNA-Asp, -Asn, -His and -Tyr), resulting in the hypermodified nucleoside queuosine (7-(((4,5-cis-dihydroxy-2-cyclopenten-1-yl)amino)methyl)-7-deazaguanosine). Catalysis occurs through a double-displacement mechanism. The nucleophile active site attacks the C1' of nucleotide 34 to detach the guanine base from the RNA, forming a covalent enzyme-RNA intermediate. The proton acceptor active site deprotonates the incoming queuine, allowing a nucleophilic attack on the C1' of the ribose to form the product.</text>
</comment>
<reference evidence="11" key="4">
    <citation type="submission" date="2019-12" db="UniProtKB">
        <authorList>
            <consortium name="WormBaseParasite"/>
        </authorList>
    </citation>
    <scope>IDENTIFICATION</scope>
</reference>
<evidence type="ECO:0000313" key="8">
    <source>
        <dbReference type="EMBL" id="CRZ22420.1"/>
    </source>
</evidence>
<evidence type="ECO:0000313" key="11">
    <source>
        <dbReference type="WBParaSite" id="Bm7559.1"/>
    </source>
</evidence>
<dbReference type="PANTHER" id="PTHR43530">
    <property type="entry name" value="QUEUINE TRNA-RIBOSYLTRANSFERASE CATALYTIC SUBUNIT 1"/>
    <property type="match status" value="1"/>
</dbReference>
<keyword evidence="2 6" id="KW-0808">Transferase</keyword>
<proteinExistence type="inferred from homology"/>
<keyword evidence="10" id="KW-1185">Reference proteome</keyword>
<name>A0A0H5S1A9_BRUMA</name>
<feature type="binding site" evidence="6">
    <location>
        <position position="308"/>
    </location>
    <ligand>
        <name>Zn(2+)</name>
        <dbReference type="ChEBI" id="CHEBI:29105"/>
    </ligand>
</feature>
<evidence type="ECO:0000256" key="4">
    <source>
        <dbReference type="ARBA" id="ARBA00022723"/>
    </source>
</evidence>
<dbReference type="Proteomes" id="UP000006672">
    <property type="component" value="Unassembled WGS sequence"/>
</dbReference>
<dbReference type="SUPFAM" id="SSF51713">
    <property type="entry name" value="tRNA-guanine transglycosylase"/>
    <property type="match status" value="1"/>
</dbReference>
<evidence type="ECO:0000256" key="2">
    <source>
        <dbReference type="ARBA" id="ARBA00022679"/>
    </source>
</evidence>
<dbReference type="NCBIfam" id="TIGR00430">
    <property type="entry name" value="Q_tRNA_tgt"/>
    <property type="match status" value="1"/>
</dbReference>
<comment type="similarity">
    <text evidence="6">Belongs to the queuine tRNA-ribosyltransferase family.</text>
</comment>
<comment type="subcellular location">
    <subcellularLocation>
        <location evidence="6">Cytoplasm</location>
    </subcellularLocation>
</comment>
<reference evidence="9" key="3">
    <citation type="submission" date="2019-04" db="EMBL/GenBank/DDBJ databases">
        <authorList>
            <person name="Howe K."/>
            <person name="Paulini M."/>
            <person name="Williams G."/>
        </authorList>
    </citation>
    <scope>NUCLEOTIDE SEQUENCE [LARGE SCALE GENOMIC DNA]</scope>
    <source>
        <strain evidence="9">FR3</strain>
    </source>
</reference>
<feature type="binding site" evidence="6">
    <location>
        <begin position="91"/>
        <end position="95"/>
    </location>
    <ligand>
        <name>substrate</name>
    </ligand>
</feature>
<keyword evidence="6" id="KW-0963">Cytoplasm</keyword>
<dbReference type="GO" id="GO:0046872">
    <property type="term" value="F:metal ion binding"/>
    <property type="evidence" value="ECO:0007669"/>
    <property type="project" value="UniProtKB-KW"/>
</dbReference>
<evidence type="ECO:0000256" key="3">
    <source>
        <dbReference type="ARBA" id="ARBA00022694"/>
    </source>
</evidence>
<evidence type="ECO:0000313" key="10">
    <source>
        <dbReference type="Proteomes" id="UP000006672"/>
    </source>
</evidence>
<reference evidence="8" key="2">
    <citation type="submission" date="2012-12" db="EMBL/GenBank/DDBJ databases">
        <authorList>
            <person name="Gao Y.W."/>
            <person name="Fan S.T."/>
            <person name="Sun H.T."/>
            <person name="Wang Z."/>
            <person name="Gao X.L."/>
            <person name="Li Y.G."/>
            <person name="Wang T.C."/>
            <person name="Zhang K."/>
            <person name="Xu W.W."/>
            <person name="Yu Z.J."/>
            <person name="Xia X.Z."/>
        </authorList>
    </citation>
    <scope>NUCLEOTIDE SEQUENCE</scope>
    <source>
        <strain evidence="8">FR3</strain>
    </source>
</reference>
<feature type="binding site" evidence="6">
    <location>
        <position position="303"/>
    </location>
    <ligand>
        <name>Zn(2+)</name>
        <dbReference type="ChEBI" id="CHEBI:29105"/>
    </ligand>
</feature>
<keyword evidence="4 6" id="KW-0479">Metal-binding</keyword>
<feature type="domain" description="tRNA-guanine(15) transglycosylase-like" evidence="7">
    <location>
        <begin position="13"/>
        <end position="363"/>
    </location>
</feature>
<evidence type="ECO:0000256" key="1">
    <source>
        <dbReference type="ARBA" id="ARBA00022676"/>
    </source>
</evidence>
<dbReference type="RefSeq" id="XP_042930340.1">
    <property type="nucleotide sequence ID" value="XM_043074406.1"/>
</dbReference>
<evidence type="ECO:0000313" key="12">
    <source>
        <dbReference type="WormBase" id="Bm7559"/>
    </source>
</evidence>
<dbReference type="WormBase" id="Bm7559">
    <property type="protein sequence ID" value="BM37346"/>
    <property type="gene ID" value="WBGene00227820"/>
    <property type="gene designation" value="Bma-tgt-1"/>
</dbReference>
<feature type="region of interest" description="RNA binding; important for wobble base 34 recognition" evidence="6">
    <location>
        <begin position="269"/>
        <end position="273"/>
    </location>
</feature>
<dbReference type="STRING" id="6279.A0A0H5S1A9"/>
<dbReference type="OrthoDB" id="10249838at2759"/>
<sequence>MALDFRIVSKVRSARHGRLRLSHADVDTPVFMPVGTQGTMKGLLPEQLSRMGFRLMLCNTYHMGHRPGHKIVRKAGGLHSFINWPYSILTDSGGFQMVSLNDLMNVEEKGVNFESPHTGEKMILSPEASIQIQEDLGADIVMQLDHVIHVFHEGPIVEEAMERSIRWLKRCRNAHTRKDQALFPIIQGGLDLSLRKKCTAAMVQQAETGIAIGGLSGGEDKNSFWRIVACCCKNLPEHLPRYVMGIGWPIDLVICSLLGADMFDCVYPTRTARFGTAIVRRGGMLHLTRSEFENDFRPIDDSCPCHSCQCYTRAYIHSILSQETVACHIISVHNLQHHVDLMKRLRSAIDTSTVQEFLNEFLLEQFPDGNIPNWVRNAVAHMRYEI</sequence>
<dbReference type="Gene3D" id="3.20.20.105">
    <property type="entry name" value="Queuine tRNA-ribosyltransferase-like"/>
    <property type="match status" value="1"/>
</dbReference>
<dbReference type="EC" id="2.4.2.64" evidence="6"/>
<keyword evidence="1 6" id="KW-0328">Glycosyltransferase</keyword>
<evidence type="ECO:0000256" key="5">
    <source>
        <dbReference type="ARBA" id="ARBA00022833"/>
    </source>
</evidence>
<dbReference type="Pfam" id="PF01702">
    <property type="entry name" value="TGT"/>
    <property type="match status" value="1"/>
</dbReference>
<dbReference type="InterPro" id="IPR036511">
    <property type="entry name" value="TGT-like_sf"/>
</dbReference>
<evidence type="ECO:0000313" key="9">
    <source>
        <dbReference type="EMBL" id="VIO87727.1"/>
    </source>
</evidence>
<dbReference type="WBParaSite" id="Bm7559.1">
    <property type="protein sequence ID" value="Bm7559.1"/>
    <property type="gene ID" value="WBGene00227820"/>
</dbReference>
<keyword evidence="5 6" id="KW-0862">Zinc</keyword>
<feature type="binding site" evidence="6">
    <location>
        <position position="214"/>
    </location>
    <ligand>
        <name>substrate</name>
    </ligand>
</feature>
<dbReference type="GeneID" id="6105784"/>
<accession>A0A0H5S1A9</accession>
<dbReference type="PANTHER" id="PTHR43530:SF1">
    <property type="entry name" value="QUEUINE TRNA-RIBOSYLTRANSFERASE CATALYTIC SUBUNIT 1"/>
    <property type="match status" value="1"/>
</dbReference>
<dbReference type="EMBL" id="LN856424">
    <property type="protein sequence ID" value="CRZ22420.1"/>
    <property type="molecule type" value="Genomic_DNA"/>
</dbReference>
<dbReference type="InterPro" id="IPR004803">
    <property type="entry name" value="TGT"/>
</dbReference>
<feature type="active site" description="Nucleophile" evidence="6">
    <location>
        <position position="264"/>
    </location>
</feature>